<dbReference type="AlphaFoldDB" id="A0A6N7ZGM7"/>
<evidence type="ECO:0000313" key="2">
    <source>
        <dbReference type="Proteomes" id="UP000440668"/>
    </source>
</evidence>
<organism evidence="1 2">
    <name type="scientific">Cellulosimicrobium composti</name>
    <dbReference type="NCBI Taxonomy" id="2672572"/>
    <lineage>
        <taxon>Bacteria</taxon>
        <taxon>Bacillati</taxon>
        <taxon>Actinomycetota</taxon>
        <taxon>Actinomycetes</taxon>
        <taxon>Micrococcales</taxon>
        <taxon>Promicromonosporaceae</taxon>
        <taxon>Cellulosimicrobium</taxon>
    </lineage>
</organism>
<dbReference type="EMBL" id="WMKA01000010">
    <property type="protein sequence ID" value="MTG88543.1"/>
    <property type="molecule type" value="Genomic_DNA"/>
</dbReference>
<name>A0A6N7ZGM7_9MICO</name>
<sequence>MPRTFAGQGLVLFELLARLNADGHVPFADQAELRVLWDLEAQLESSLTAVMASNYHEQLTAAHGRIQDTTD</sequence>
<comment type="caution">
    <text evidence="1">The sequence shown here is derived from an EMBL/GenBank/DDBJ whole genome shotgun (WGS) entry which is preliminary data.</text>
</comment>
<reference evidence="1 2" key="1">
    <citation type="submission" date="2019-11" db="EMBL/GenBank/DDBJ databases">
        <title>Cellulosimicrobium composti sp. nov. isolated from a compost.</title>
        <authorList>
            <person name="Yang Y."/>
        </authorList>
    </citation>
    <scope>NUCLEOTIDE SEQUENCE [LARGE SCALE GENOMIC DNA]</scope>
    <source>
        <strain evidence="1 2">BIT-GX5</strain>
    </source>
</reference>
<dbReference type="Proteomes" id="UP000440668">
    <property type="component" value="Unassembled WGS sequence"/>
</dbReference>
<protein>
    <submittedName>
        <fullName evidence="1">Uncharacterized protein</fullName>
    </submittedName>
</protein>
<proteinExistence type="predicted"/>
<evidence type="ECO:0000313" key="1">
    <source>
        <dbReference type="EMBL" id="MTG88543.1"/>
    </source>
</evidence>
<gene>
    <name evidence="1" type="ORF">GJV82_06225</name>
</gene>
<accession>A0A6N7ZGM7</accession>